<reference evidence="2 3" key="1">
    <citation type="journal article" date="2013" name="ISME J.">
        <title>Multifactorial diversity sustains microbial community stability.</title>
        <authorList>
            <person name="Erkus O."/>
            <person name="de Jager V.C."/>
            <person name="Spus M."/>
            <person name="van Alen-Boerrigter I.J."/>
            <person name="van Rijswijck I.M."/>
            <person name="Hazelwood L."/>
            <person name="Janssen P.W."/>
            <person name="van Hijum S.A."/>
            <person name="Kleerebezem M."/>
            <person name="Smid E.J."/>
        </authorList>
    </citation>
    <scope>NUCLEOTIDE SEQUENCE [LARGE SCALE GENOMIC DNA]</scope>
    <source>
        <strain evidence="2 3">TIFN3</strain>
    </source>
</reference>
<name>T0VIG7_LACLC</name>
<sequence>MIFKLRNRTKRLIIIKEANPQIEKRKNLRIAVCCIALFLTFVPFLILLNIFSVFNRLLFALSIIIVIIIFIQFALDVFLFKTNKMKRWLHIFCENTGLLLKDTDDKHSTLSAKFLVWKDKDSDFIEFFPQGRGIRTDEQIHEFASKLSEVLEDLSKEEWLFKSWRPDGSKAFILEFSHVSDKQIKVTGADFYA</sequence>
<dbReference type="Proteomes" id="UP000015664">
    <property type="component" value="Unassembled WGS sequence"/>
</dbReference>
<feature type="transmembrane region" description="Helical" evidence="1">
    <location>
        <begin position="30"/>
        <end position="51"/>
    </location>
</feature>
<keyword evidence="1" id="KW-1133">Transmembrane helix</keyword>
<evidence type="ECO:0000313" key="3">
    <source>
        <dbReference type="Proteomes" id="UP000015664"/>
    </source>
</evidence>
<dbReference type="EMBL" id="ATBE01000117">
    <property type="protein sequence ID" value="EQC95607.1"/>
    <property type="molecule type" value="Genomic_DNA"/>
</dbReference>
<feature type="transmembrane region" description="Helical" evidence="1">
    <location>
        <begin position="57"/>
        <end position="80"/>
    </location>
</feature>
<keyword evidence="1" id="KW-0472">Membrane</keyword>
<dbReference type="AlphaFoldDB" id="T0VIG7"/>
<organism evidence="2 3">
    <name type="scientific">Lactococcus cremoris subsp. cremoris TIFN3</name>
    <dbReference type="NCBI Taxonomy" id="1234873"/>
    <lineage>
        <taxon>Bacteria</taxon>
        <taxon>Bacillati</taxon>
        <taxon>Bacillota</taxon>
        <taxon>Bacilli</taxon>
        <taxon>Lactobacillales</taxon>
        <taxon>Streptococcaceae</taxon>
        <taxon>Lactococcus</taxon>
        <taxon>Lactococcus cremoris subsp. cremoris</taxon>
    </lineage>
</organism>
<protein>
    <submittedName>
        <fullName evidence="2">Uncharacterized protein</fullName>
    </submittedName>
</protein>
<comment type="caution">
    <text evidence="2">The sequence shown here is derived from an EMBL/GenBank/DDBJ whole genome shotgun (WGS) entry which is preliminary data.</text>
</comment>
<keyword evidence="1" id="KW-0812">Transmembrane</keyword>
<dbReference type="PATRIC" id="fig|1234873.3.peg.803"/>
<accession>T0VIG7</accession>
<proteinExistence type="predicted"/>
<evidence type="ECO:0000313" key="2">
    <source>
        <dbReference type="EMBL" id="EQC95607.1"/>
    </source>
</evidence>
<gene>
    <name evidence="2" type="ORF">LLT3_02020</name>
</gene>
<evidence type="ECO:0000256" key="1">
    <source>
        <dbReference type="SAM" id="Phobius"/>
    </source>
</evidence>